<feature type="transmembrane region" description="Helical" evidence="8">
    <location>
        <begin position="256"/>
        <end position="277"/>
    </location>
</feature>
<feature type="transmembrane region" description="Helical" evidence="8">
    <location>
        <begin position="364"/>
        <end position="386"/>
    </location>
</feature>
<feature type="transmembrane region" description="Helical" evidence="8">
    <location>
        <begin position="196"/>
        <end position="218"/>
    </location>
</feature>
<evidence type="ECO:0000256" key="4">
    <source>
        <dbReference type="ARBA" id="ARBA00022519"/>
    </source>
</evidence>
<sequence>MVTATPSARQTTRMSTTHKRPGQSLGTLRVVLWVFCLLFVVMPLGAIALYGILSWRGTEVLNADVLDAAINSAVSSLAAAVIATIVALALAVFVEHTDLPGRGALRLILLTPLLVPPFIGAIAWTGVFGPASPINLQWTQWFGHVLWNVYGADGVIFLLALHGYPVAYLMIAVALDRVPAELEEAARISGAEPVHVLGSITLPLVAPAALSAFILQVVSNLADFGIPSIVGTPERYTTLATLIYRYVQSGSVDNPLQVVAGIGIMMLAVTMLALSAVKRIPQRTITFAPRAANAMPLRLGGRLPIAVILWTVGLAITVLPTFALASQSLLAAPGIPLTWSNLTLDSYREAFASPTTMLGLTTSIVLSVGAGVICGIVGMAIGSLAARSHRRDDHALGSLALLPQSIPGLIIAVGWLLLAPHIGLFNTPWLILAAYVTAFVGLVVQTVEAPLKAIPDALVDAARISGASPLTAMRDVIWRMGASAAVTGAMLVVLTAVRELTISSLLLAPDAQTLGVVVFSLQQAGSYNAAAALSLLITVVGLAALRTVTRVMRGR</sequence>
<feature type="transmembrane region" description="Helical" evidence="8">
    <location>
        <begin position="149"/>
        <end position="175"/>
    </location>
</feature>
<evidence type="ECO:0000256" key="9">
    <source>
        <dbReference type="SAM" id="MobiDB-lite"/>
    </source>
</evidence>
<feature type="compositionally biased region" description="Polar residues" evidence="9">
    <location>
        <begin position="1"/>
        <end position="15"/>
    </location>
</feature>
<feature type="transmembrane region" description="Helical" evidence="8">
    <location>
        <begin position="424"/>
        <end position="444"/>
    </location>
</feature>
<dbReference type="Pfam" id="PF00528">
    <property type="entry name" value="BPD_transp_1"/>
    <property type="match status" value="2"/>
</dbReference>
<evidence type="ECO:0000256" key="6">
    <source>
        <dbReference type="ARBA" id="ARBA00022989"/>
    </source>
</evidence>
<dbReference type="InterPro" id="IPR035906">
    <property type="entry name" value="MetI-like_sf"/>
</dbReference>
<evidence type="ECO:0000256" key="1">
    <source>
        <dbReference type="ARBA" id="ARBA00004429"/>
    </source>
</evidence>
<evidence type="ECO:0000256" key="5">
    <source>
        <dbReference type="ARBA" id="ARBA00022692"/>
    </source>
</evidence>
<evidence type="ECO:0000256" key="3">
    <source>
        <dbReference type="ARBA" id="ARBA00022475"/>
    </source>
</evidence>
<evidence type="ECO:0000256" key="8">
    <source>
        <dbReference type="RuleBase" id="RU363032"/>
    </source>
</evidence>
<comment type="similarity">
    <text evidence="8">Belongs to the binding-protein-dependent transport system permease family.</text>
</comment>
<protein>
    <submittedName>
        <fullName evidence="11">Iron ABC transporter permease</fullName>
    </submittedName>
</protein>
<dbReference type="PROSITE" id="PS50928">
    <property type="entry name" value="ABC_TM1"/>
    <property type="match status" value="2"/>
</dbReference>
<dbReference type="PANTHER" id="PTHR43357">
    <property type="entry name" value="INNER MEMBRANE ABC TRANSPORTER PERMEASE PROTEIN YDCV"/>
    <property type="match status" value="1"/>
</dbReference>
<feature type="transmembrane region" description="Helical" evidence="8">
    <location>
        <begin position="527"/>
        <end position="545"/>
    </location>
</feature>
<keyword evidence="12" id="KW-1185">Reference proteome</keyword>
<keyword evidence="5 8" id="KW-0812">Transmembrane</keyword>
<keyword evidence="6 8" id="KW-1133">Transmembrane helix</keyword>
<dbReference type="EMBL" id="MWWY01000016">
    <property type="protein sequence ID" value="OZG64922.1"/>
    <property type="molecule type" value="Genomic_DNA"/>
</dbReference>
<reference evidence="11 12" key="1">
    <citation type="journal article" date="2017" name="BMC Genomics">
        <title>Comparative genomic and phylogenomic analyses of the Bifidobacteriaceae family.</title>
        <authorList>
            <person name="Lugli G.A."/>
            <person name="Milani C."/>
            <person name="Turroni F."/>
            <person name="Duranti S."/>
            <person name="Mancabelli L."/>
            <person name="Mangifesta M."/>
            <person name="Ferrario C."/>
            <person name="Modesto M."/>
            <person name="Mattarelli P."/>
            <person name="Jiri K."/>
            <person name="van Sinderen D."/>
            <person name="Ventura M."/>
        </authorList>
    </citation>
    <scope>NUCLEOTIDE SEQUENCE [LARGE SCALE GENOMIC DNA]</scope>
    <source>
        <strain evidence="11 12">DSM 100202</strain>
    </source>
</reference>
<evidence type="ECO:0000259" key="10">
    <source>
        <dbReference type="PROSITE" id="PS50928"/>
    </source>
</evidence>
<feature type="transmembrane region" description="Helical" evidence="8">
    <location>
        <begin position="303"/>
        <end position="325"/>
    </location>
</feature>
<comment type="subcellular location">
    <subcellularLocation>
        <location evidence="1">Cell inner membrane</location>
        <topology evidence="1">Multi-pass membrane protein</topology>
    </subcellularLocation>
    <subcellularLocation>
        <location evidence="8">Cell membrane</location>
        <topology evidence="8">Multi-pass membrane protein</topology>
    </subcellularLocation>
</comment>
<evidence type="ECO:0000313" key="12">
    <source>
        <dbReference type="Proteomes" id="UP000216074"/>
    </source>
</evidence>
<dbReference type="InterPro" id="IPR000515">
    <property type="entry name" value="MetI-like"/>
</dbReference>
<feature type="domain" description="ABC transmembrane type-1" evidence="10">
    <location>
        <begin position="360"/>
        <end position="548"/>
    </location>
</feature>
<feature type="transmembrane region" description="Helical" evidence="8">
    <location>
        <begin position="73"/>
        <end position="95"/>
    </location>
</feature>
<feature type="domain" description="ABC transmembrane type-1" evidence="10">
    <location>
        <begin position="69"/>
        <end position="277"/>
    </location>
</feature>
<evidence type="ECO:0000256" key="2">
    <source>
        <dbReference type="ARBA" id="ARBA00022448"/>
    </source>
</evidence>
<accession>A0A261G0E6</accession>
<dbReference type="RefSeq" id="WP_211279682.1">
    <property type="nucleotide sequence ID" value="NZ_MWWY01000016.1"/>
</dbReference>
<gene>
    <name evidence="11" type="ORF">BHAP_0776</name>
</gene>
<dbReference type="PANTHER" id="PTHR43357:SF4">
    <property type="entry name" value="INNER MEMBRANE ABC TRANSPORTER PERMEASE PROTEIN YDCV"/>
    <property type="match status" value="1"/>
</dbReference>
<dbReference type="GO" id="GO:0055085">
    <property type="term" value="P:transmembrane transport"/>
    <property type="evidence" value="ECO:0007669"/>
    <property type="project" value="InterPro"/>
</dbReference>
<keyword evidence="2 8" id="KW-0813">Transport</keyword>
<feature type="transmembrane region" description="Helical" evidence="8">
    <location>
        <begin position="398"/>
        <end position="418"/>
    </location>
</feature>
<dbReference type="Proteomes" id="UP000216074">
    <property type="component" value="Unassembled WGS sequence"/>
</dbReference>
<evidence type="ECO:0000313" key="11">
    <source>
        <dbReference type="EMBL" id="OZG64922.1"/>
    </source>
</evidence>
<organism evidence="11 12">
    <name type="scientific">Bifidobacterium hapali</name>
    <dbReference type="NCBI Taxonomy" id="1630172"/>
    <lineage>
        <taxon>Bacteria</taxon>
        <taxon>Bacillati</taxon>
        <taxon>Actinomycetota</taxon>
        <taxon>Actinomycetes</taxon>
        <taxon>Bifidobacteriales</taxon>
        <taxon>Bifidobacteriaceae</taxon>
        <taxon>Bifidobacterium</taxon>
    </lineage>
</organism>
<dbReference type="GO" id="GO:0005886">
    <property type="term" value="C:plasma membrane"/>
    <property type="evidence" value="ECO:0007669"/>
    <property type="project" value="UniProtKB-SubCell"/>
</dbReference>
<dbReference type="SUPFAM" id="SSF161098">
    <property type="entry name" value="MetI-like"/>
    <property type="match status" value="2"/>
</dbReference>
<feature type="transmembrane region" description="Helical" evidence="8">
    <location>
        <begin position="476"/>
        <end position="497"/>
    </location>
</feature>
<comment type="caution">
    <text evidence="11">The sequence shown here is derived from an EMBL/GenBank/DDBJ whole genome shotgun (WGS) entry which is preliminary data.</text>
</comment>
<feature type="transmembrane region" description="Helical" evidence="8">
    <location>
        <begin position="107"/>
        <end position="129"/>
    </location>
</feature>
<dbReference type="Gene3D" id="1.10.3720.10">
    <property type="entry name" value="MetI-like"/>
    <property type="match status" value="2"/>
</dbReference>
<dbReference type="CDD" id="cd06261">
    <property type="entry name" value="TM_PBP2"/>
    <property type="match status" value="2"/>
</dbReference>
<feature type="transmembrane region" description="Helical" evidence="8">
    <location>
        <begin position="30"/>
        <end position="53"/>
    </location>
</feature>
<dbReference type="AlphaFoldDB" id="A0A261G0E6"/>
<keyword evidence="4" id="KW-0997">Cell inner membrane</keyword>
<feature type="region of interest" description="Disordered" evidence="9">
    <location>
        <begin position="1"/>
        <end position="21"/>
    </location>
</feature>
<proteinExistence type="inferred from homology"/>
<keyword evidence="7 8" id="KW-0472">Membrane</keyword>
<name>A0A261G0E6_9BIFI</name>
<evidence type="ECO:0000256" key="7">
    <source>
        <dbReference type="ARBA" id="ARBA00023136"/>
    </source>
</evidence>
<keyword evidence="3" id="KW-1003">Cell membrane</keyword>